<comment type="similarity">
    <text evidence="6">Belongs to the biotin--protein ligase family.</text>
</comment>
<feature type="binding site" evidence="6">
    <location>
        <position position="191"/>
    </location>
    <ligand>
        <name>biotin</name>
        <dbReference type="ChEBI" id="CHEBI:57586"/>
    </ligand>
</feature>
<evidence type="ECO:0000256" key="3">
    <source>
        <dbReference type="ARBA" id="ARBA00022840"/>
    </source>
</evidence>
<evidence type="ECO:0000256" key="5">
    <source>
        <dbReference type="ARBA" id="ARBA00047846"/>
    </source>
</evidence>
<dbReference type="GO" id="GO:0003677">
    <property type="term" value="F:DNA binding"/>
    <property type="evidence" value="ECO:0007669"/>
    <property type="project" value="UniProtKB-UniRule"/>
</dbReference>
<dbReference type="AlphaFoldDB" id="A0A7G1GZR8"/>
<dbReference type="SUPFAM" id="SSF46785">
    <property type="entry name" value="Winged helix' DNA-binding domain"/>
    <property type="match status" value="1"/>
</dbReference>
<evidence type="ECO:0000256" key="1">
    <source>
        <dbReference type="ARBA" id="ARBA00022598"/>
    </source>
</evidence>
<dbReference type="InterPro" id="IPR004143">
    <property type="entry name" value="BPL_LPL_catalytic"/>
</dbReference>
<evidence type="ECO:0000313" key="8">
    <source>
        <dbReference type="EMBL" id="BCB95509.1"/>
    </source>
</evidence>
<dbReference type="Pfam" id="PF02237">
    <property type="entry name" value="BPL_C"/>
    <property type="match status" value="1"/>
</dbReference>
<evidence type="ECO:0000256" key="2">
    <source>
        <dbReference type="ARBA" id="ARBA00022741"/>
    </source>
</evidence>
<dbReference type="Proteomes" id="UP000516360">
    <property type="component" value="Chromosome"/>
</dbReference>
<dbReference type="GO" id="GO:0005737">
    <property type="term" value="C:cytoplasm"/>
    <property type="evidence" value="ECO:0007669"/>
    <property type="project" value="TreeGrafter"/>
</dbReference>
<dbReference type="InterPro" id="IPR036390">
    <property type="entry name" value="WH_DNA-bd_sf"/>
</dbReference>
<dbReference type="InterPro" id="IPR013196">
    <property type="entry name" value="HTH_11"/>
</dbReference>
<dbReference type="GO" id="GO:0006355">
    <property type="term" value="P:regulation of DNA-templated transcription"/>
    <property type="evidence" value="ECO:0007669"/>
    <property type="project" value="UniProtKB-UniRule"/>
</dbReference>
<feature type="DNA-binding region" description="H-T-H motif" evidence="6">
    <location>
        <begin position="24"/>
        <end position="43"/>
    </location>
</feature>
<name>A0A7G1GZR8_9BACT</name>
<dbReference type="CDD" id="cd16442">
    <property type="entry name" value="BPL"/>
    <property type="match status" value="1"/>
</dbReference>
<feature type="binding site" evidence="6">
    <location>
        <begin position="96"/>
        <end position="98"/>
    </location>
    <ligand>
        <name>biotin</name>
        <dbReference type="ChEBI" id="CHEBI:57586"/>
    </ligand>
</feature>
<dbReference type="Gene3D" id="1.10.10.10">
    <property type="entry name" value="Winged helix-like DNA-binding domain superfamily/Winged helix DNA-binding domain"/>
    <property type="match status" value="1"/>
</dbReference>
<evidence type="ECO:0000313" key="9">
    <source>
        <dbReference type="Proteomes" id="UP000516360"/>
    </source>
</evidence>
<dbReference type="SUPFAM" id="SSF50037">
    <property type="entry name" value="C-terminal domain of transcriptional repressors"/>
    <property type="match status" value="1"/>
</dbReference>
<keyword evidence="6" id="KW-0804">Transcription</keyword>
<gene>
    <name evidence="6" type="primary">birA</name>
    <name evidence="8" type="ORF">JZK55_04310</name>
</gene>
<organism evidence="8 9">
    <name type="scientific">Dissulfurispira thermophila</name>
    <dbReference type="NCBI Taxonomy" id="2715679"/>
    <lineage>
        <taxon>Bacteria</taxon>
        <taxon>Pseudomonadati</taxon>
        <taxon>Nitrospirota</taxon>
        <taxon>Thermodesulfovibrionia</taxon>
        <taxon>Thermodesulfovibrionales</taxon>
        <taxon>Dissulfurispiraceae</taxon>
        <taxon>Dissulfurispira</taxon>
    </lineage>
</organism>
<dbReference type="InterPro" id="IPR003142">
    <property type="entry name" value="BPL_C"/>
</dbReference>
<dbReference type="PANTHER" id="PTHR12835">
    <property type="entry name" value="BIOTIN PROTEIN LIGASE"/>
    <property type="match status" value="1"/>
</dbReference>
<dbReference type="InterPro" id="IPR036388">
    <property type="entry name" value="WH-like_DNA-bd_sf"/>
</dbReference>
<evidence type="ECO:0000256" key="6">
    <source>
        <dbReference type="HAMAP-Rule" id="MF_00978"/>
    </source>
</evidence>
<dbReference type="SUPFAM" id="SSF55681">
    <property type="entry name" value="Class II aaRS and biotin synthetases"/>
    <property type="match status" value="1"/>
</dbReference>
<dbReference type="InterPro" id="IPR030855">
    <property type="entry name" value="Bifunct_BirA"/>
</dbReference>
<comment type="caution">
    <text evidence="6">Lacks conserved residue(s) required for the propagation of feature annotation.</text>
</comment>
<dbReference type="PROSITE" id="PS51733">
    <property type="entry name" value="BPL_LPL_CATALYTIC"/>
    <property type="match status" value="1"/>
</dbReference>
<dbReference type="GO" id="GO:0004077">
    <property type="term" value="F:biotin--[biotin carboxyl-carrier protein] ligase activity"/>
    <property type="evidence" value="ECO:0007669"/>
    <property type="project" value="UniProtKB-UniRule"/>
</dbReference>
<proteinExistence type="inferred from homology"/>
<comment type="function">
    <text evidence="6">Acts both as a biotin--[acetyl-CoA-carboxylase] ligase and a repressor.</text>
</comment>
<dbReference type="KEGG" id="dtp:JZK55_04310"/>
<keyword evidence="6" id="KW-0805">Transcription regulation</keyword>
<dbReference type="PANTHER" id="PTHR12835:SF5">
    <property type="entry name" value="BIOTIN--PROTEIN LIGASE"/>
    <property type="match status" value="1"/>
</dbReference>
<keyword evidence="9" id="KW-1185">Reference proteome</keyword>
<dbReference type="Gene3D" id="3.30.930.10">
    <property type="entry name" value="Bira Bifunctional Protein, Domain 2"/>
    <property type="match status" value="1"/>
</dbReference>
<dbReference type="InterPro" id="IPR008988">
    <property type="entry name" value="Transcriptional_repressor_C"/>
</dbReference>
<dbReference type="InterPro" id="IPR045864">
    <property type="entry name" value="aa-tRNA-synth_II/BPL/LPL"/>
</dbReference>
<keyword evidence="1 6" id="KW-0436">Ligase</keyword>
<reference evidence="8 9" key="1">
    <citation type="submission" date="2020-03" db="EMBL/GenBank/DDBJ databases">
        <title>Complete genome sequences of two sulfur-disproportionating bacterial strains T55J and Mzg5.</title>
        <authorList>
            <person name="Umezawa K."/>
            <person name="Kojima H."/>
            <person name="Kato Y."/>
            <person name="Fukui M."/>
        </authorList>
    </citation>
    <scope>NUCLEOTIDE SEQUENCE [LARGE SCALE GENOMIC DNA]</scope>
    <source>
        <strain evidence="8 9">T55J</strain>
    </source>
</reference>
<keyword evidence="4 6" id="KW-0092">Biotin</keyword>
<evidence type="ECO:0000259" key="7">
    <source>
        <dbReference type="PROSITE" id="PS51733"/>
    </source>
</evidence>
<dbReference type="InterPro" id="IPR004408">
    <property type="entry name" value="Biotin_CoA_COase_ligase"/>
</dbReference>
<feature type="binding site" evidence="6">
    <location>
        <position position="120"/>
    </location>
    <ligand>
        <name>biotin</name>
        <dbReference type="ChEBI" id="CHEBI:57586"/>
    </ligand>
</feature>
<dbReference type="HAMAP" id="MF_00978">
    <property type="entry name" value="Bifunct_BirA"/>
    <property type="match status" value="1"/>
</dbReference>
<keyword evidence="2 6" id="KW-0547">Nucleotide-binding</keyword>
<dbReference type="GO" id="GO:0005524">
    <property type="term" value="F:ATP binding"/>
    <property type="evidence" value="ECO:0007669"/>
    <property type="project" value="UniProtKB-UniRule"/>
</dbReference>
<feature type="domain" description="BPL/LPL catalytic" evidence="7">
    <location>
        <begin position="71"/>
        <end position="265"/>
    </location>
</feature>
<dbReference type="EMBL" id="AP022873">
    <property type="protein sequence ID" value="BCB95509.1"/>
    <property type="molecule type" value="Genomic_DNA"/>
</dbReference>
<protein>
    <recommendedName>
        <fullName evidence="6">Bifunctional ligase/repressor BirA</fullName>
    </recommendedName>
    <alternativeName>
        <fullName evidence="6">Biotin--[acetyl-CoA-carboxylase] ligase</fullName>
        <ecNumber evidence="6">6.3.4.15</ecNumber>
    </alternativeName>
    <alternativeName>
        <fullName evidence="6">Biotin--protein ligase</fullName>
    </alternativeName>
    <alternativeName>
        <fullName evidence="6">Biotin-[acetyl-CoA carboxylase] synthetase</fullName>
    </alternativeName>
</protein>
<dbReference type="Pfam" id="PF08279">
    <property type="entry name" value="HTH_11"/>
    <property type="match status" value="1"/>
</dbReference>
<keyword evidence="3 6" id="KW-0067">ATP-binding</keyword>
<keyword evidence="6" id="KW-0238">DNA-binding</keyword>
<dbReference type="Gene3D" id="2.30.30.100">
    <property type="match status" value="1"/>
</dbReference>
<dbReference type="Pfam" id="PF03099">
    <property type="entry name" value="BPL_LplA_LipB"/>
    <property type="match status" value="1"/>
</dbReference>
<dbReference type="EC" id="6.3.4.15" evidence="6"/>
<sequence length="330" mass="36481">MVLFMNNNEEIIKLLKKKEDFISGAEIANTLKITRTAVWKRINFLRNTGYIIDASTRKGYKLLKSPDLSIEEIKSAILGQSNIIGKDIIFFDTIESTNTYAMKLADTGCPEGTVIIADAQTGGKGRLGRKWLSPHGKNLYMSVVLKPAIPPKDASLLTLMSAVACASAIKQVSSLHVSIKWPNDIMTCNKKLGGILTEIKADMDRIFHAVIGIGININLDINDIPDEIRTTATSIKIEQDIAAFSRSIVTAEIIKELDRWYSIFLQNRRKAIIKEWLKLSSTIGRVVKVTVGANTFTGIAETIDEEGMLILRLSDNTTKKISAGDVTILR</sequence>
<accession>A0A7G1GZR8</accession>
<comment type="catalytic activity">
    <reaction evidence="5 6">
        <text>biotin + L-lysyl-[protein] + ATP = N(6)-biotinyl-L-lysyl-[protein] + AMP + diphosphate + H(+)</text>
        <dbReference type="Rhea" id="RHEA:11756"/>
        <dbReference type="Rhea" id="RHEA-COMP:9752"/>
        <dbReference type="Rhea" id="RHEA-COMP:10505"/>
        <dbReference type="ChEBI" id="CHEBI:15378"/>
        <dbReference type="ChEBI" id="CHEBI:29969"/>
        <dbReference type="ChEBI" id="CHEBI:30616"/>
        <dbReference type="ChEBI" id="CHEBI:33019"/>
        <dbReference type="ChEBI" id="CHEBI:57586"/>
        <dbReference type="ChEBI" id="CHEBI:83144"/>
        <dbReference type="ChEBI" id="CHEBI:456215"/>
        <dbReference type="EC" id="6.3.4.15"/>
    </reaction>
</comment>
<keyword evidence="6" id="KW-0678">Repressor</keyword>
<evidence type="ECO:0000256" key="4">
    <source>
        <dbReference type="ARBA" id="ARBA00023267"/>
    </source>
</evidence>
<dbReference type="NCBIfam" id="TIGR00121">
    <property type="entry name" value="birA_ligase"/>
    <property type="match status" value="1"/>
</dbReference>